<keyword evidence="1" id="KW-0472">Membrane</keyword>
<accession>A0A4Z0BVG6</accession>
<dbReference type="AlphaFoldDB" id="A0A4Z0BVG6"/>
<dbReference type="InterPro" id="IPR025698">
    <property type="entry name" value="2TM_dom"/>
</dbReference>
<sequence length="96" mass="10777">MEKRLSDRDIERMARRSAGARLGWYIHAGVYVVITTALGLLSAMGGKGWAVYPALGWGAGVVIHGLVVFFLTDGRGVYERLVQQERERLSMQRDPW</sequence>
<feature type="transmembrane region" description="Helical" evidence="1">
    <location>
        <begin position="22"/>
        <end position="44"/>
    </location>
</feature>
<dbReference type="OrthoDB" id="21915at2"/>
<dbReference type="Proteomes" id="UP000298180">
    <property type="component" value="Unassembled WGS sequence"/>
</dbReference>
<feature type="transmembrane region" description="Helical" evidence="1">
    <location>
        <begin position="50"/>
        <end position="71"/>
    </location>
</feature>
<proteinExistence type="predicted"/>
<evidence type="ECO:0000259" key="2">
    <source>
        <dbReference type="Pfam" id="PF13239"/>
    </source>
</evidence>
<evidence type="ECO:0000313" key="4">
    <source>
        <dbReference type="Proteomes" id="UP000298180"/>
    </source>
</evidence>
<organism evidence="3 4">
    <name type="scientific">Ramlibacter henchirensis</name>
    <dbReference type="NCBI Taxonomy" id="204072"/>
    <lineage>
        <taxon>Bacteria</taxon>
        <taxon>Pseudomonadati</taxon>
        <taxon>Pseudomonadota</taxon>
        <taxon>Betaproteobacteria</taxon>
        <taxon>Burkholderiales</taxon>
        <taxon>Comamonadaceae</taxon>
        <taxon>Ramlibacter</taxon>
    </lineage>
</organism>
<dbReference type="EMBL" id="SMLM01000002">
    <property type="protein sequence ID" value="TFZ02258.1"/>
    <property type="molecule type" value="Genomic_DNA"/>
</dbReference>
<protein>
    <submittedName>
        <fullName evidence="3">2TM domain-containing protein</fullName>
    </submittedName>
</protein>
<comment type="caution">
    <text evidence="3">The sequence shown here is derived from an EMBL/GenBank/DDBJ whole genome shotgun (WGS) entry which is preliminary data.</text>
</comment>
<feature type="domain" description="2TM" evidence="2">
    <location>
        <begin position="14"/>
        <end position="73"/>
    </location>
</feature>
<evidence type="ECO:0000313" key="3">
    <source>
        <dbReference type="EMBL" id="TFZ02258.1"/>
    </source>
</evidence>
<keyword evidence="4" id="KW-1185">Reference proteome</keyword>
<reference evidence="3 4" key="1">
    <citation type="submission" date="2019-03" db="EMBL/GenBank/DDBJ databases">
        <title>Ramlibacter henchirensis DSM 14656, whole genome shotgun sequence.</title>
        <authorList>
            <person name="Zhang X."/>
            <person name="Feng G."/>
            <person name="Zhu H."/>
        </authorList>
    </citation>
    <scope>NUCLEOTIDE SEQUENCE [LARGE SCALE GENOMIC DNA]</scope>
    <source>
        <strain evidence="3 4">DSM 14656</strain>
    </source>
</reference>
<keyword evidence="1" id="KW-0812">Transmembrane</keyword>
<dbReference type="RefSeq" id="WP_135263785.1">
    <property type="nucleotide sequence ID" value="NZ_SMLM01000002.1"/>
</dbReference>
<name>A0A4Z0BVG6_9BURK</name>
<dbReference type="Pfam" id="PF13239">
    <property type="entry name" value="2TM"/>
    <property type="match status" value="1"/>
</dbReference>
<evidence type="ECO:0000256" key="1">
    <source>
        <dbReference type="SAM" id="Phobius"/>
    </source>
</evidence>
<keyword evidence="1" id="KW-1133">Transmembrane helix</keyword>
<gene>
    <name evidence="3" type="ORF">EZ313_13370</name>
</gene>